<proteinExistence type="predicted"/>
<accession>A0A645CR28</accession>
<comment type="caution">
    <text evidence="1">The sequence shown here is derived from an EMBL/GenBank/DDBJ whole genome shotgun (WGS) entry which is preliminary data.</text>
</comment>
<reference evidence="1" key="1">
    <citation type="submission" date="2019-08" db="EMBL/GenBank/DDBJ databases">
        <authorList>
            <person name="Kucharzyk K."/>
            <person name="Murdoch R.W."/>
            <person name="Higgins S."/>
            <person name="Loffler F."/>
        </authorList>
    </citation>
    <scope>NUCLEOTIDE SEQUENCE</scope>
</reference>
<sequence>MLAIKKEGICLPAAAFASRAPAARFAARAYESRNAVSLGFFKLAARASFTMSSTPCVKYASKSKPVFKRQPPLFHQCMNRLTHLAILSDFLSKNNQLAGCFFTAEPFFPRFPQPLRKLIPTSAIRIGFFSTTGCFC</sequence>
<gene>
    <name evidence="1" type="ORF">SDC9_126574</name>
</gene>
<protein>
    <submittedName>
        <fullName evidence="1">Uncharacterized protein</fullName>
    </submittedName>
</protein>
<name>A0A645CR28_9ZZZZ</name>
<dbReference type="EMBL" id="VSSQ01029407">
    <property type="protein sequence ID" value="MPM79536.1"/>
    <property type="molecule type" value="Genomic_DNA"/>
</dbReference>
<organism evidence="1">
    <name type="scientific">bioreactor metagenome</name>
    <dbReference type="NCBI Taxonomy" id="1076179"/>
    <lineage>
        <taxon>unclassified sequences</taxon>
        <taxon>metagenomes</taxon>
        <taxon>ecological metagenomes</taxon>
    </lineage>
</organism>
<evidence type="ECO:0000313" key="1">
    <source>
        <dbReference type="EMBL" id="MPM79536.1"/>
    </source>
</evidence>
<dbReference type="AlphaFoldDB" id="A0A645CR28"/>